<dbReference type="KEGG" id="splr:C0J00_03555"/>
<evidence type="ECO:0000256" key="4">
    <source>
        <dbReference type="ARBA" id="ARBA00023163"/>
    </source>
</evidence>
<evidence type="ECO:0000313" key="7">
    <source>
        <dbReference type="Proteomes" id="UP000238956"/>
    </source>
</evidence>
<dbReference type="GO" id="GO:0003700">
    <property type="term" value="F:DNA-binding transcription factor activity"/>
    <property type="evidence" value="ECO:0007669"/>
    <property type="project" value="InterPro"/>
</dbReference>
<evidence type="ECO:0000256" key="3">
    <source>
        <dbReference type="ARBA" id="ARBA00023125"/>
    </source>
</evidence>
<name>A0A2L0D349_9STRE</name>
<proteinExistence type="predicted"/>
<keyword evidence="7" id="KW-1185">Reference proteome</keyword>
<dbReference type="InterPro" id="IPR028978">
    <property type="entry name" value="Chorismate_lyase_/UTRA_dom_sf"/>
</dbReference>
<evidence type="ECO:0000313" key="6">
    <source>
        <dbReference type="EMBL" id="AUW96257.1"/>
    </source>
</evidence>
<dbReference type="RefSeq" id="WP_104967592.1">
    <property type="nucleotide sequence ID" value="NZ_CP025536.1"/>
</dbReference>
<dbReference type="FunFam" id="3.40.1410.10:FF:000008">
    <property type="entry name" value="Transcriptional regulator, GntR family"/>
    <property type="match status" value="1"/>
</dbReference>
<accession>A0A2L0D349</accession>
<feature type="domain" description="HTH gntR-type" evidence="5">
    <location>
        <begin position="1"/>
        <end position="68"/>
    </location>
</feature>
<dbReference type="InterPro" id="IPR050679">
    <property type="entry name" value="Bact_HTH_transcr_reg"/>
</dbReference>
<dbReference type="Gene3D" id="3.40.1410.10">
    <property type="entry name" value="Chorismate lyase-like"/>
    <property type="match status" value="1"/>
</dbReference>
<dbReference type="GeneID" id="98392987"/>
<organism evidence="6 7">
    <name type="scientific">Streptococcus pluranimalium</name>
    <dbReference type="NCBI Taxonomy" id="82348"/>
    <lineage>
        <taxon>Bacteria</taxon>
        <taxon>Bacillati</taxon>
        <taxon>Bacillota</taxon>
        <taxon>Bacilli</taxon>
        <taxon>Lactobacillales</taxon>
        <taxon>Streptococcaceae</taxon>
        <taxon>Streptococcus</taxon>
    </lineage>
</organism>
<gene>
    <name evidence="6" type="ORF">C0J00_03555</name>
</gene>
<dbReference type="GO" id="GO:0003677">
    <property type="term" value="F:DNA binding"/>
    <property type="evidence" value="ECO:0007669"/>
    <property type="project" value="UniProtKB-KW"/>
</dbReference>
<dbReference type="InterPro" id="IPR000524">
    <property type="entry name" value="Tscrpt_reg_HTH_GntR"/>
</dbReference>
<dbReference type="SMART" id="SM00866">
    <property type="entry name" value="UTRA"/>
    <property type="match status" value="1"/>
</dbReference>
<dbReference type="PROSITE" id="PS50949">
    <property type="entry name" value="HTH_GNTR"/>
    <property type="match status" value="1"/>
</dbReference>
<evidence type="ECO:0000256" key="1">
    <source>
        <dbReference type="ARBA" id="ARBA00022491"/>
    </source>
</evidence>
<sequence>MTKYLKIADILKAEITSGKYTSGKLPSQSQLAIQHKTTRTTIDKALKILQKEHLIDTFNGKGSYVRTHHTHLKANQHLGLYKKYGNTYAISAKIISFIKRFPDFDEATFLKVSQNDLVYDIIRVRYLDNKPLEIEYTIMPVKVIPGLTEEILSKSIYQYIEHELGLTIANFSRRIHADKADTFDVKHLLIDESDPILEIEQIVMLSDGQPFEFSQTRYPYQTGEFFYNSYD</sequence>
<dbReference type="InterPro" id="IPR036390">
    <property type="entry name" value="WH_DNA-bd_sf"/>
</dbReference>
<dbReference type="InterPro" id="IPR011663">
    <property type="entry name" value="UTRA"/>
</dbReference>
<dbReference type="EMBL" id="CP025536">
    <property type="protein sequence ID" value="AUW96257.1"/>
    <property type="molecule type" value="Genomic_DNA"/>
</dbReference>
<dbReference type="Gene3D" id="1.10.10.10">
    <property type="entry name" value="Winged helix-like DNA-binding domain superfamily/Winged helix DNA-binding domain"/>
    <property type="match status" value="1"/>
</dbReference>
<dbReference type="GO" id="GO:0045892">
    <property type="term" value="P:negative regulation of DNA-templated transcription"/>
    <property type="evidence" value="ECO:0007669"/>
    <property type="project" value="TreeGrafter"/>
</dbReference>
<dbReference type="PANTHER" id="PTHR44846:SF4">
    <property type="entry name" value="HTH GNTR-TYPE DOMAIN-CONTAINING PROTEIN"/>
    <property type="match status" value="1"/>
</dbReference>
<reference evidence="6 7" key="2">
    <citation type="submission" date="2018-02" db="EMBL/GenBank/DDBJ databases">
        <title>Whole genome sequencing analysis of Streptococcus pluranimalium isolated from cattle infected mastitis in China.</title>
        <authorList>
            <person name="Zhang J.-R."/>
            <person name="Hu G.-Z."/>
        </authorList>
    </citation>
    <scope>NUCLEOTIDE SEQUENCE [LARGE SCALE GENOMIC DNA]</scope>
    <source>
        <strain evidence="6 7">TH11417</strain>
    </source>
</reference>
<dbReference type="AlphaFoldDB" id="A0A2L0D349"/>
<dbReference type="Proteomes" id="UP000238956">
    <property type="component" value="Chromosome"/>
</dbReference>
<protein>
    <submittedName>
        <fullName evidence="6">GntR family transcriptional regulator</fullName>
    </submittedName>
</protein>
<evidence type="ECO:0000259" key="5">
    <source>
        <dbReference type="PROSITE" id="PS50949"/>
    </source>
</evidence>
<keyword evidence="3" id="KW-0238">DNA-binding</keyword>
<reference evidence="6 7" key="1">
    <citation type="submission" date="2017-12" db="EMBL/GenBank/DDBJ databases">
        <authorList>
            <person name="Hurst M.R.H."/>
        </authorList>
    </citation>
    <scope>NUCLEOTIDE SEQUENCE [LARGE SCALE GENOMIC DNA]</scope>
    <source>
        <strain evidence="6 7">TH11417</strain>
    </source>
</reference>
<dbReference type="CDD" id="cd07377">
    <property type="entry name" value="WHTH_GntR"/>
    <property type="match status" value="1"/>
</dbReference>
<dbReference type="SUPFAM" id="SSF46785">
    <property type="entry name" value="Winged helix' DNA-binding domain"/>
    <property type="match status" value="1"/>
</dbReference>
<dbReference type="PANTHER" id="PTHR44846">
    <property type="entry name" value="MANNOSYL-D-GLYCERATE TRANSPORT/METABOLISM SYSTEM REPRESSOR MNGR-RELATED"/>
    <property type="match status" value="1"/>
</dbReference>
<dbReference type="SUPFAM" id="SSF64288">
    <property type="entry name" value="Chorismate lyase-like"/>
    <property type="match status" value="1"/>
</dbReference>
<evidence type="ECO:0000256" key="2">
    <source>
        <dbReference type="ARBA" id="ARBA00023015"/>
    </source>
</evidence>
<dbReference type="InterPro" id="IPR036388">
    <property type="entry name" value="WH-like_DNA-bd_sf"/>
</dbReference>
<dbReference type="OrthoDB" id="9815017at2"/>
<keyword evidence="4" id="KW-0804">Transcription</keyword>
<dbReference type="Pfam" id="PF07702">
    <property type="entry name" value="UTRA"/>
    <property type="match status" value="1"/>
</dbReference>
<keyword evidence="2" id="KW-0805">Transcription regulation</keyword>
<keyword evidence="1" id="KW-0678">Repressor</keyword>
<dbReference type="Pfam" id="PF00392">
    <property type="entry name" value="GntR"/>
    <property type="match status" value="1"/>
</dbReference>
<dbReference type="SMART" id="SM00345">
    <property type="entry name" value="HTH_GNTR"/>
    <property type="match status" value="1"/>
</dbReference>